<keyword evidence="2" id="KW-1185">Reference proteome</keyword>
<accession>A0AAJ0EDW6</accession>
<comment type="caution">
    <text evidence="1">The sequence shown here is derived from an EMBL/GenBank/DDBJ whole genome shotgun (WGS) entry which is preliminary data.</text>
</comment>
<dbReference type="EMBL" id="JAHMHQ010000011">
    <property type="protein sequence ID" value="KAK1636382.1"/>
    <property type="molecule type" value="Genomic_DNA"/>
</dbReference>
<dbReference type="Proteomes" id="UP001243989">
    <property type="component" value="Unassembled WGS sequence"/>
</dbReference>
<evidence type="ECO:0000313" key="2">
    <source>
        <dbReference type="Proteomes" id="UP001243989"/>
    </source>
</evidence>
<reference evidence="1" key="1">
    <citation type="submission" date="2021-06" db="EMBL/GenBank/DDBJ databases">
        <title>Comparative genomics, transcriptomics and evolutionary studies reveal genomic signatures of adaptation to plant cell wall in hemibiotrophic fungi.</title>
        <authorList>
            <consortium name="DOE Joint Genome Institute"/>
            <person name="Baroncelli R."/>
            <person name="Diaz J.F."/>
            <person name="Benocci T."/>
            <person name="Peng M."/>
            <person name="Battaglia E."/>
            <person name="Haridas S."/>
            <person name="Andreopoulos W."/>
            <person name="Labutti K."/>
            <person name="Pangilinan J."/>
            <person name="Floch G.L."/>
            <person name="Makela M.R."/>
            <person name="Henrissat B."/>
            <person name="Grigoriev I.V."/>
            <person name="Crouch J.A."/>
            <person name="De Vries R.P."/>
            <person name="Sukno S.A."/>
            <person name="Thon M.R."/>
        </authorList>
    </citation>
    <scope>NUCLEOTIDE SEQUENCE</scope>
    <source>
        <strain evidence="1">CBS 102054</strain>
    </source>
</reference>
<organism evidence="1 2">
    <name type="scientific">Colletotrichum phormii</name>
    <dbReference type="NCBI Taxonomy" id="359342"/>
    <lineage>
        <taxon>Eukaryota</taxon>
        <taxon>Fungi</taxon>
        <taxon>Dikarya</taxon>
        <taxon>Ascomycota</taxon>
        <taxon>Pezizomycotina</taxon>
        <taxon>Sordariomycetes</taxon>
        <taxon>Hypocreomycetidae</taxon>
        <taxon>Glomerellales</taxon>
        <taxon>Glomerellaceae</taxon>
        <taxon>Colletotrichum</taxon>
        <taxon>Colletotrichum acutatum species complex</taxon>
    </lineage>
</organism>
<proteinExistence type="predicted"/>
<name>A0AAJ0EDW6_9PEZI</name>
<gene>
    <name evidence="1" type="ORF">BDP81DRAFT_450275</name>
</gene>
<dbReference type="GeneID" id="85477371"/>
<evidence type="ECO:0000313" key="1">
    <source>
        <dbReference type="EMBL" id="KAK1636382.1"/>
    </source>
</evidence>
<dbReference type="RefSeq" id="XP_060444989.1">
    <property type="nucleotide sequence ID" value="XM_060592509.1"/>
</dbReference>
<dbReference type="AlphaFoldDB" id="A0AAJ0EDW6"/>
<protein>
    <submittedName>
        <fullName evidence="1">Uncharacterized protein</fullName>
    </submittedName>
</protein>
<sequence length="201" mass="22960">MKAHRNLIIQEQSSMEVLRNTFSQRKLDDTVLTVARAVICLIVVLDRQVLFLPSTIDRVTTLVLCFDMVMELKNSFRMSRGGDRKRHEVQVGLYYASALWIAVFDNDDSPWGFRIIQISVLLGDLFQQKQTGTTHGASVVLLFLFMNYHIPFASDESPGHASLSDLSRRNIYFDFQCKSNTTQHNQLLTCPVDLYLVPAWG</sequence>